<dbReference type="Pfam" id="PF00293">
    <property type="entry name" value="NUDIX"/>
    <property type="match status" value="1"/>
</dbReference>
<comment type="caution">
    <text evidence="2">The sequence shown here is derived from an EMBL/GenBank/DDBJ whole genome shotgun (WGS) entry which is preliminary data.</text>
</comment>
<evidence type="ECO:0000259" key="1">
    <source>
        <dbReference type="PROSITE" id="PS51462"/>
    </source>
</evidence>
<dbReference type="EMBL" id="JAUSSK010000001">
    <property type="protein sequence ID" value="MDQ0008082.1"/>
    <property type="molecule type" value="Genomic_DNA"/>
</dbReference>
<organism evidence="2 3">
    <name type="scientific">Luteibacter jiangsuensis</name>
    <dbReference type="NCBI Taxonomy" id="637577"/>
    <lineage>
        <taxon>Bacteria</taxon>
        <taxon>Pseudomonadati</taxon>
        <taxon>Pseudomonadota</taxon>
        <taxon>Gammaproteobacteria</taxon>
        <taxon>Lysobacterales</taxon>
        <taxon>Rhodanobacteraceae</taxon>
        <taxon>Luteibacter</taxon>
    </lineage>
</organism>
<sequence>MDITHQALQEAFLRYAARWPDEAGASHFIHWLREQPEPFRRETRAGHFTGSAWLVSADGERVLLMLHRKLGRWLQLGGHADGEVDLAAVALREAEEESGLRDLEVLPAIFDLDRHLIPARGDEPAHWHYDVRHVVVARGDEAFTVNEESLALAWRSVSDIAADPSADDSLRRMAGKWLALRATGAPPHLVGADLVGDPAAAGQV</sequence>
<dbReference type="CDD" id="cd03674">
    <property type="entry name" value="NUDIX_Hydrolase"/>
    <property type="match status" value="1"/>
</dbReference>
<gene>
    <name evidence="2" type="ORF">J2T07_000241</name>
</gene>
<feature type="domain" description="Nudix hydrolase" evidence="1">
    <location>
        <begin position="45"/>
        <end position="180"/>
    </location>
</feature>
<name>A0ABT9SVQ9_9GAMM</name>
<evidence type="ECO:0000313" key="2">
    <source>
        <dbReference type="EMBL" id="MDQ0008082.1"/>
    </source>
</evidence>
<keyword evidence="3" id="KW-1185">Reference proteome</keyword>
<dbReference type="Proteomes" id="UP001237737">
    <property type="component" value="Unassembled WGS sequence"/>
</dbReference>
<dbReference type="InterPro" id="IPR015797">
    <property type="entry name" value="NUDIX_hydrolase-like_dom_sf"/>
</dbReference>
<reference evidence="2 3" key="1">
    <citation type="submission" date="2023-07" db="EMBL/GenBank/DDBJ databases">
        <title>Sorghum-associated microbial communities from plants grown in Nebraska, USA.</title>
        <authorList>
            <person name="Schachtman D."/>
        </authorList>
    </citation>
    <scope>NUCLEOTIDE SEQUENCE [LARGE SCALE GENOMIC DNA]</scope>
    <source>
        <strain evidence="2 3">CC60</strain>
    </source>
</reference>
<dbReference type="PROSITE" id="PS51462">
    <property type="entry name" value="NUDIX"/>
    <property type="match status" value="1"/>
</dbReference>
<protein>
    <submittedName>
        <fullName evidence="2">8-oxo-dGTP pyrophosphatase MutT (NUDIX family)</fullName>
    </submittedName>
</protein>
<proteinExistence type="predicted"/>
<accession>A0ABT9SVQ9</accession>
<dbReference type="Gene3D" id="3.90.79.10">
    <property type="entry name" value="Nucleoside Triphosphate Pyrophosphohydrolase"/>
    <property type="match status" value="1"/>
</dbReference>
<dbReference type="InterPro" id="IPR000086">
    <property type="entry name" value="NUDIX_hydrolase_dom"/>
</dbReference>
<evidence type="ECO:0000313" key="3">
    <source>
        <dbReference type="Proteomes" id="UP001237737"/>
    </source>
</evidence>
<dbReference type="SUPFAM" id="SSF55811">
    <property type="entry name" value="Nudix"/>
    <property type="match status" value="1"/>
</dbReference>